<dbReference type="InterPro" id="IPR036849">
    <property type="entry name" value="Enolase-like_C_sf"/>
</dbReference>
<evidence type="ECO:0000259" key="8">
    <source>
        <dbReference type="SMART" id="SM00922"/>
    </source>
</evidence>
<evidence type="ECO:0000256" key="4">
    <source>
        <dbReference type="ARBA" id="ARBA00023235"/>
    </source>
</evidence>
<feature type="domain" description="Mandelate racemase/muconate lactonizing enzyme C-terminal" evidence="8">
    <location>
        <begin position="142"/>
        <end position="239"/>
    </location>
</feature>
<evidence type="ECO:0000256" key="1">
    <source>
        <dbReference type="ARBA" id="ARBA00008031"/>
    </source>
</evidence>
<dbReference type="AlphaFoldDB" id="A0A544TV38"/>
<dbReference type="PANTHER" id="PTHR48073">
    <property type="entry name" value="O-SUCCINYLBENZOATE SYNTHASE-RELATED"/>
    <property type="match status" value="1"/>
</dbReference>
<evidence type="ECO:0000256" key="6">
    <source>
        <dbReference type="PIRSR" id="PIRSR634603-3"/>
    </source>
</evidence>
<dbReference type="EC" id="5.1.1.-" evidence="7"/>
<gene>
    <name evidence="9" type="ORF">FG384_03620</name>
</gene>
<keyword evidence="10" id="KW-1185">Reference proteome</keyword>
<organism evidence="9 10">
    <name type="scientific">Psychrobacillus vulpis</name>
    <dbReference type="NCBI Taxonomy" id="2325572"/>
    <lineage>
        <taxon>Bacteria</taxon>
        <taxon>Bacillati</taxon>
        <taxon>Bacillota</taxon>
        <taxon>Bacilli</taxon>
        <taxon>Bacillales</taxon>
        <taxon>Bacillaceae</taxon>
        <taxon>Psychrobacillus</taxon>
    </lineage>
</organism>
<dbReference type="SUPFAM" id="SSF51604">
    <property type="entry name" value="Enolase C-terminal domain-like"/>
    <property type="match status" value="1"/>
</dbReference>
<feature type="binding site" evidence="6">
    <location>
        <position position="191"/>
    </location>
    <ligand>
        <name>Mg(2+)</name>
        <dbReference type="ChEBI" id="CHEBI:18420"/>
    </ligand>
</feature>
<dbReference type="PANTHER" id="PTHR48073:SF2">
    <property type="entry name" value="O-SUCCINYLBENZOATE SYNTHASE"/>
    <property type="match status" value="1"/>
</dbReference>
<feature type="active site" description="Proton acceptor; specific for (R)-substrate epimerization" evidence="5">
    <location>
        <position position="163"/>
    </location>
</feature>
<accession>A0A544TV38</accession>
<reference evidence="9 10" key="1">
    <citation type="submission" date="2019-06" db="EMBL/GenBank/DDBJ databases">
        <title>Psychrobacillus vulpis sp. nov., a new species isolated from feces of a red fox that inhabits in The Tablas de Daimiel Natural Park, Albacete, Spain.</title>
        <authorList>
            <person name="Rodriguez M."/>
            <person name="Reina J.C."/>
            <person name="Bejar V."/>
            <person name="Llamas I."/>
        </authorList>
    </citation>
    <scope>NUCLEOTIDE SEQUENCE [LARGE SCALE GENOMIC DNA]</scope>
    <source>
        <strain evidence="9 10">Z8</strain>
    </source>
</reference>
<evidence type="ECO:0000256" key="3">
    <source>
        <dbReference type="ARBA" id="ARBA00022842"/>
    </source>
</evidence>
<proteinExistence type="inferred from homology"/>
<dbReference type="CDD" id="cd03319">
    <property type="entry name" value="L-Ala-DL-Glu_epimerase"/>
    <property type="match status" value="1"/>
</dbReference>
<evidence type="ECO:0000256" key="2">
    <source>
        <dbReference type="ARBA" id="ARBA00022723"/>
    </source>
</evidence>
<feature type="binding site" evidence="6">
    <location>
        <position position="243"/>
    </location>
    <ligand>
        <name>Mg(2+)</name>
        <dbReference type="ChEBI" id="CHEBI:18420"/>
    </ligand>
</feature>
<dbReference type="SFLD" id="SFLDF00009">
    <property type="entry name" value="o-succinylbenzoate_synthase"/>
    <property type="match status" value="1"/>
</dbReference>
<dbReference type="OrthoDB" id="9775391at2"/>
<dbReference type="InterPro" id="IPR013341">
    <property type="entry name" value="Mandelate_racemase_N_dom"/>
</dbReference>
<dbReference type="SFLD" id="SFLDG00180">
    <property type="entry name" value="muconate_cycloisomerase"/>
    <property type="match status" value="1"/>
</dbReference>
<comment type="similarity">
    <text evidence="1 7">Belongs to the mandelate racemase/muconate lactonizing enzyme family.</text>
</comment>
<feature type="binding site" evidence="6">
    <location>
        <position position="218"/>
    </location>
    <ligand>
        <name>Mg(2+)</name>
        <dbReference type="ChEBI" id="CHEBI:18420"/>
    </ligand>
</feature>
<keyword evidence="3 6" id="KW-0460">Magnesium</keyword>
<dbReference type="Gene3D" id="3.30.390.10">
    <property type="entry name" value="Enolase-like, N-terminal domain"/>
    <property type="match status" value="1"/>
</dbReference>
<dbReference type="GO" id="GO:0016855">
    <property type="term" value="F:racemase and epimerase activity, acting on amino acids and derivatives"/>
    <property type="evidence" value="ECO:0007669"/>
    <property type="project" value="UniProtKB-UniRule"/>
</dbReference>
<evidence type="ECO:0000313" key="10">
    <source>
        <dbReference type="Proteomes" id="UP000316626"/>
    </source>
</evidence>
<dbReference type="Proteomes" id="UP000316626">
    <property type="component" value="Unassembled WGS sequence"/>
</dbReference>
<feature type="active site" description="Proton acceptor; specific for (S)-substrate epimerization" evidence="5">
    <location>
        <position position="267"/>
    </location>
</feature>
<dbReference type="SMART" id="SM00922">
    <property type="entry name" value="MR_MLE"/>
    <property type="match status" value="1"/>
</dbReference>
<dbReference type="FunFam" id="3.30.390.10:FF:000009">
    <property type="entry name" value="Hydrophobic dipeptide epimerase"/>
    <property type="match status" value="1"/>
</dbReference>
<evidence type="ECO:0000256" key="7">
    <source>
        <dbReference type="RuleBase" id="RU366006"/>
    </source>
</evidence>
<dbReference type="GO" id="GO:0000287">
    <property type="term" value="F:magnesium ion binding"/>
    <property type="evidence" value="ECO:0007669"/>
    <property type="project" value="UniProtKB-ARBA"/>
</dbReference>
<evidence type="ECO:0000256" key="5">
    <source>
        <dbReference type="PIRSR" id="PIRSR634603-1"/>
    </source>
</evidence>
<evidence type="ECO:0000313" key="9">
    <source>
        <dbReference type="EMBL" id="TQR21304.1"/>
    </source>
</evidence>
<dbReference type="EMBL" id="VDGI01000002">
    <property type="protein sequence ID" value="TQR21304.1"/>
    <property type="molecule type" value="Genomic_DNA"/>
</dbReference>
<protein>
    <recommendedName>
        <fullName evidence="7">Dipeptide epimerase</fullName>
        <ecNumber evidence="7">5.1.1.-</ecNumber>
    </recommendedName>
</protein>
<dbReference type="InterPro" id="IPR034603">
    <property type="entry name" value="Dipeptide_epimerase"/>
</dbReference>
<dbReference type="InterPro" id="IPR029065">
    <property type="entry name" value="Enolase_C-like"/>
</dbReference>
<sequence length="369" mass="40370">MKIKSIEVFAIRLPFITPFIISYHTYMDMPSIIVKMETDNGIIGFGEATPDEHVTGETWESTYAVLTKTLAPSLIGYNPFQIEKMHDKMNQIVLDVPSAKAAIDIACYDIMGKATGQPVYNLLGGQYHEKLEVPKVISILTPEEMAEEAKTALANGYTSLKLKVGTNKELDFERICAVRAAVGSGIPIKVDANQGWVNSSNTMYVLDRIKACEIELIEQPVVASDIDALLEVKQKTSIPVMIDEGLHGTKELKEVIVKRAADKINIKLMKCGGLYPASQLVHQAELGGIDCQIGSMVESAVASAAGLHLALAKKSIHSNELVGPLMFSDDIAKLNFEIPYVYLSEAPGLGIEVDEKKLKELTTESFLIQ</sequence>
<comment type="caution">
    <text evidence="9">The sequence shown here is derived from an EMBL/GenBank/DDBJ whole genome shotgun (WGS) entry which is preliminary data.</text>
</comment>
<dbReference type="Gene3D" id="3.20.20.120">
    <property type="entry name" value="Enolase-like C-terminal domain"/>
    <property type="match status" value="1"/>
</dbReference>
<dbReference type="InterPro" id="IPR029017">
    <property type="entry name" value="Enolase-like_N"/>
</dbReference>
<keyword evidence="4 7" id="KW-0413">Isomerase</keyword>
<dbReference type="SFLD" id="SFLDS00001">
    <property type="entry name" value="Enolase"/>
    <property type="match status" value="1"/>
</dbReference>
<dbReference type="InterPro" id="IPR013342">
    <property type="entry name" value="Mandelate_racemase_C"/>
</dbReference>
<keyword evidence="2 6" id="KW-0479">Metal-binding</keyword>
<name>A0A544TV38_9BACI</name>
<dbReference type="RefSeq" id="WP_142641196.1">
    <property type="nucleotide sequence ID" value="NZ_VDGI01000002.1"/>
</dbReference>
<dbReference type="Pfam" id="PF02746">
    <property type="entry name" value="MR_MLE_N"/>
    <property type="match status" value="1"/>
</dbReference>
<dbReference type="SUPFAM" id="SSF54826">
    <property type="entry name" value="Enolase N-terminal domain-like"/>
    <property type="match status" value="1"/>
</dbReference>
<comment type="cofactor">
    <cofactor evidence="6 7">
        <name>Mg(2+)</name>
        <dbReference type="ChEBI" id="CHEBI:18420"/>
    </cofactor>
    <text evidence="6 7">Binds 1 Mg(2+) ion per subunit.</text>
</comment>
<dbReference type="GO" id="GO:0006518">
    <property type="term" value="P:peptide metabolic process"/>
    <property type="evidence" value="ECO:0007669"/>
    <property type="project" value="UniProtKB-ARBA"/>
</dbReference>
<dbReference type="Pfam" id="PF13378">
    <property type="entry name" value="MR_MLE_C"/>
    <property type="match status" value="1"/>
</dbReference>